<dbReference type="GO" id="GO:0015074">
    <property type="term" value="P:DNA integration"/>
    <property type="evidence" value="ECO:0007669"/>
    <property type="project" value="InterPro"/>
</dbReference>
<dbReference type="Gene3D" id="1.10.10.60">
    <property type="entry name" value="Homeodomain-like"/>
    <property type="match status" value="1"/>
</dbReference>
<dbReference type="KEGG" id="yey:Y11_26121"/>
<dbReference type="NCBIfam" id="NF033546">
    <property type="entry name" value="transpos_IS21"/>
    <property type="match status" value="1"/>
</dbReference>
<evidence type="ECO:0000256" key="2">
    <source>
        <dbReference type="ARBA" id="ARBA00022578"/>
    </source>
</evidence>
<dbReference type="HOGENOM" id="CLU_020626_2_0_6"/>
<dbReference type="RefSeq" id="WP_014609195.1">
    <property type="nucleotide sequence ID" value="NC_017564.1"/>
</dbReference>
<dbReference type="InterPro" id="IPR001584">
    <property type="entry name" value="Integrase_cat-core"/>
</dbReference>
<dbReference type="InterPro" id="IPR017894">
    <property type="entry name" value="HTH_IS21_transposase_type"/>
</dbReference>
<dbReference type="AlphaFoldDB" id="A0A0H3NKF2"/>
<dbReference type="GO" id="GO:0032196">
    <property type="term" value="P:transposition"/>
    <property type="evidence" value="ECO:0007669"/>
    <property type="project" value="UniProtKB-KW"/>
</dbReference>
<evidence type="ECO:0000256" key="3">
    <source>
        <dbReference type="ARBA" id="ARBA00023125"/>
    </source>
</evidence>
<dbReference type="EMBL" id="FR729477">
    <property type="protein sequence ID" value="CBY25569.1"/>
    <property type="molecule type" value="Genomic_DNA"/>
</dbReference>
<evidence type="ECO:0000256" key="1">
    <source>
        <dbReference type="ARBA" id="ARBA00009277"/>
    </source>
</evidence>
<accession>A0A0H3NKF2</accession>
<dbReference type="InterPro" id="IPR054353">
    <property type="entry name" value="IstA-like_C"/>
</dbReference>
<dbReference type="SUPFAM" id="SSF53098">
    <property type="entry name" value="Ribonuclease H-like"/>
    <property type="match status" value="1"/>
</dbReference>
<dbReference type="InterPro" id="IPR036397">
    <property type="entry name" value="RNaseH_sf"/>
</dbReference>
<organism evidence="7 8">
    <name type="scientific">Yersinia enterocolitica subsp. palearctica serotype O:3 (strain DSM 13030 / CIP 106945 / Y11)</name>
    <dbReference type="NCBI Taxonomy" id="930944"/>
    <lineage>
        <taxon>Bacteria</taxon>
        <taxon>Pseudomonadati</taxon>
        <taxon>Pseudomonadota</taxon>
        <taxon>Gammaproteobacteria</taxon>
        <taxon>Enterobacterales</taxon>
        <taxon>Yersiniaceae</taxon>
        <taxon>Yersinia</taxon>
    </lineage>
</organism>
<evidence type="ECO:0000313" key="7">
    <source>
        <dbReference type="EMBL" id="CBY25569.1"/>
    </source>
</evidence>
<dbReference type="GO" id="GO:0006310">
    <property type="term" value="P:DNA recombination"/>
    <property type="evidence" value="ECO:0007669"/>
    <property type="project" value="UniProtKB-KW"/>
</dbReference>
<feature type="domain" description="HTH IS21-type" evidence="5">
    <location>
        <begin position="6"/>
        <end position="70"/>
    </location>
</feature>
<dbReference type="PANTHER" id="PTHR35004:SF7">
    <property type="entry name" value="INTEGRASE PROTEIN"/>
    <property type="match status" value="1"/>
</dbReference>
<keyword evidence="3" id="KW-0238">DNA-binding</keyword>
<dbReference type="PROSITE" id="PS50994">
    <property type="entry name" value="INTEGRASE"/>
    <property type="match status" value="1"/>
</dbReference>
<evidence type="ECO:0000256" key="4">
    <source>
        <dbReference type="ARBA" id="ARBA00023172"/>
    </source>
</evidence>
<sequence>MLCMETILKVRRLSLKQGLSQRAIAKQLQISRHTVSKYLAIETKEPPAYKRTQTHYPKLGEFIPVLKQRLTDETKLPAKQRLTARRHFERLRTEGYQGAYCAVASFIRQFKEQYQPAPHVVFIPQQFSAADAYQFDWSFETVKLNGLLVKLKVAHFRLCHSRAFFIRAYPNEKLDMLIDAHNHAFSYFGGTPNRGIYDNMKTAVKHIGMGKERIFNDKFLSMMNHFIIEPVACTPASGWEKGQVERQVRTLRKQLFEPTLAFNNIDELNSFLLDQCHQIIQTATHPEDRSKVINTLFCVERTMLAPYSPYTGGQFAIVQINSLSLFCFDGHKYSVPNNLVGKKVTLKTTATEIKIIVDSECVAQHQRSFIKNQTTYNPWHYLSTLKRKPGALRNGEPFINWDLPKPVKELQQHLLKRPKGDRAMVQLLSLIADYGEDLGVTAAAIALDEGVPTVEAVLNIIHRLTEPVIPTFKINDIPLNIPPQANCQRYNTLLKGVPNGTA</sequence>
<keyword evidence="2" id="KW-0815">Transposition</keyword>
<dbReference type="Proteomes" id="UP000008084">
    <property type="component" value="Chromosome"/>
</dbReference>
<dbReference type="PATRIC" id="fig|930944.6.peg.2595"/>
<dbReference type="GeneID" id="31410599"/>
<dbReference type="Pfam" id="PF22483">
    <property type="entry name" value="Mu-transpos_C_2"/>
    <property type="match status" value="1"/>
</dbReference>
<protein>
    <submittedName>
        <fullName evidence="7">Transposase</fullName>
    </submittedName>
</protein>
<dbReference type="PROSITE" id="PS50531">
    <property type="entry name" value="HTH_IS21"/>
    <property type="match status" value="1"/>
</dbReference>
<feature type="domain" description="Integrase catalytic" evidence="6">
    <location>
        <begin position="114"/>
        <end position="314"/>
    </location>
</feature>
<proteinExistence type="inferred from homology"/>
<name>A0A0H3NKF2_YERE1</name>
<dbReference type="GO" id="GO:0003677">
    <property type="term" value="F:DNA binding"/>
    <property type="evidence" value="ECO:0007669"/>
    <property type="project" value="UniProtKB-KW"/>
</dbReference>
<dbReference type="InterPro" id="IPR012337">
    <property type="entry name" value="RNaseH-like_sf"/>
</dbReference>
<gene>
    <name evidence="7" type="ordered locus">Y11_26121</name>
</gene>
<evidence type="ECO:0000259" key="5">
    <source>
        <dbReference type="PROSITE" id="PS50531"/>
    </source>
</evidence>
<reference evidence="7 8" key="1">
    <citation type="journal article" date="2011" name="J. Bacteriol.">
        <title>Complete genome sequence of Yersinia enterocolitica subsp. palearctica serogroup O:3.</title>
        <authorList>
            <person name="Batzilla J."/>
            <person name="Hoper D."/>
            <person name="Antonenka U."/>
            <person name="Heesemann J."/>
            <person name="Rakin A."/>
        </authorList>
    </citation>
    <scope>NUCLEOTIDE SEQUENCE [LARGE SCALE GENOMIC DNA]</scope>
    <source>
        <strain evidence="8">DSM 13030 / CIP 106945 / Y11</strain>
    </source>
</reference>
<dbReference type="PANTHER" id="PTHR35004">
    <property type="entry name" value="TRANSPOSASE RV3428C-RELATED"/>
    <property type="match status" value="1"/>
</dbReference>
<keyword evidence="4" id="KW-0233">DNA recombination</keyword>
<evidence type="ECO:0000259" key="6">
    <source>
        <dbReference type="PROSITE" id="PS50994"/>
    </source>
</evidence>
<dbReference type="Gene3D" id="3.30.420.10">
    <property type="entry name" value="Ribonuclease H-like superfamily/Ribonuclease H"/>
    <property type="match status" value="1"/>
</dbReference>
<comment type="similarity">
    <text evidence="1">Belongs to the transposase IS21/IS408/IS1162 family.</text>
</comment>
<evidence type="ECO:0000313" key="8">
    <source>
        <dbReference type="Proteomes" id="UP000008084"/>
    </source>
</evidence>